<organism evidence="4 5">
    <name type="scientific">Trichlorobacter ammonificans</name>
    <dbReference type="NCBI Taxonomy" id="2916410"/>
    <lineage>
        <taxon>Bacteria</taxon>
        <taxon>Pseudomonadati</taxon>
        <taxon>Thermodesulfobacteriota</taxon>
        <taxon>Desulfuromonadia</taxon>
        <taxon>Geobacterales</taxon>
        <taxon>Geobacteraceae</taxon>
        <taxon>Trichlorobacter</taxon>
    </lineage>
</organism>
<sequence>MRRETTSMVRLAAVMGLALLAGCTANVATIQPNQRHIVHEQLVLPASGSQLGALNARIIFMADQLERNLDRKDLADGIVVTSFVNLDRLAETTPLGRLIAENIMHELQVRKWRVHELRLNRDIAISEQGEFTLSRDTALLREQPKVSGIVAGTYTLIGGGIVVNARLVDLARGAVISSAQALLPAALLGEQNLPRKEGEKAVNGGQRSMKIVGDAS</sequence>
<evidence type="ECO:0000256" key="2">
    <source>
        <dbReference type="SAM" id="SignalP"/>
    </source>
</evidence>
<dbReference type="Proteomes" id="UP001295463">
    <property type="component" value="Chromosome"/>
</dbReference>
<proteinExistence type="predicted"/>
<gene>
    <name evidence="4" type="ORF">GEAMG1_2792</name>
</gene>
<evidence type="ECO:0000256" key="1">
    <source>
        <dbReference type="SAM" id="MobiDB-lite"/>
    </source>
</evidence>
<reference evidence="4 5" key="1">
    <citation type="submission" date="2022-03" db="EMBL/GenBank/DDBJ databases">
        <authorList>
            <person name="Koch H."/>
        </authorList>
    </citation>
    <scope>NUCLEOTIDE SEQUENCE [LARGE SCALE GENOMIC DNA]</scope>
    <source>
        <strain evidence="4 5">G1</strain>
    </source>
</reference>
<feature type="signal peptide" evidence="2">
    <location>
        <begin position="1"/>
        <end position="27"/>
    </location>
</feature>
<feature type="region of interest" description="Disordered" evidence="1">
    <location>
        <begin position="197"/>
        <end position="216"/>
    </location>
</feature>
<dbReference type="RefSeq" id="WP_305733368.1">
    <property type="nucleotide sequence ID" value="NZ_OW150024.1"/>
</dbReference>
<dbReference type="PROSITE" id="PS51257">
    <property type="entry name" value="PROKAR_LIPOPROTEIN"/>
    <property type="match status" value="1"/>
</dbReference>
<keyword evidence="2" id="KW-0732">Signal</keyword>
<feature type="chain" id="PRO_5047047296" evidence="2">
    <location>
        <begin position="28"/>
        <end position="216"/>
    </location>
</feature>
<name>A0ABM9DCL9_9BACT</name>
<keyword evidence="5" id="KW-1185">Reference proteome</keyword>
<dbReference type="PIRSF" id="PIRSF028688">
    <property type="entry name" value="UCP_imp_028688"/>
    <property type="match status" value="1"/>
</dbReference>
<dbReference type="InterPro" id="IPR014549">
    <property type="entry name" value="FlgO"/>
</dbReference>
<evidence type="ECO:0000259" key="3">
    <source>
        <dbReference type="Pfam" id="PF17680"/>
    </source>
</evidence>
<dbReference type="EMBL" id="OW150024">
    <property type="protein sequence ID" value="CAH2032628.1"/>
    <property type="molecule type" value="Genomic_DNA"/>
</dbReference>
<protein>
    <submittedName>
        <fullName evidence="4">FlgO domain-containing protein</fullName>
    </submittedName>
</protein>
<accession>A0ABM9DCL9</accession>
<evidence type="ECO:0000313" key="4">
    <source>
        <dbReference type="EMBL" id="CAH2032628.1"/>
    </source>
</evidence>
<feature type="domain" description="FlgO" evidence="3">
    <location>
        <begin position="61"/>
        <end position="185"/>
    </location>
</feature>
<dbReference type="Pfam" id="PF17680">
    <property type="entry name" value="FlgO"/>
    <property type="match status" value="1"/>
</dbReference>
<dbReference type="InterPro" id="IPR041215">
    <property type="entry name" value="FlgO_dom"/>
</dbReference>
<evidence type="ECO:0000313" key="5">
    <source>
        <dbReference type="Proteomes" id="UP001295463"/>
    </source>
</evidence>